<keyword evidence="1" id="KW-0472">Membrane</keyword>
<evidence type="ECO:0000313" key="3">
    <source>
        <dbReference type="Proteomes" id="UP000220102"/>
    </source>
</evidence>
<evidence type="ECO:0000313" key="2">
    <source>
        <dbReference type="EMBL" id="PEN13791.1"/>
    </source>
</evidence>
<evidence type="ECO:0008006" key="4">
    <source>
        <dbReference type="Google" id="ProtNLM"/>
    </source>
</evidence>
<organism evidence="2 3">
    <name type="scientific">Longibacter salinarum</name>
    <dbReference type="NCBI Taxonomy" id="1850348"/>
    <lineage>
        <taxon>Bacteria</taxon>
        <taxon>Pseudomonadati</taxon>
        <taxon>Rhodothermota</taxon>
        <taxon>Rhodothermia</taxon>
        <taxon>Rhodothermales</taxon>
        <taxon>Salisaetaceae</taxon>
        <taxon>Longibacter</taxon>
    </lineage>
</organism>
<keyword evidence="3" id="KW-1185">Reference proteome</keyword>
<protein>
    <recommendedName>
        <fullName evidence="4">GTP-binding protein</fullName>
    </recommendedName>
</protein>
<feature type="transmembrane region" description="Helical" evidence="1">
    <location>
        <begin position="84"/>
        <end position="105"/>
    </location>
</feature>
<accession>A0A2A8CYW7</accession>
<dbReference type="OrthoDB" id="1451346at2"/>
<name>A0A2A8CYW7_9BACT</name>
<dbReference type="AlphaFoldDB" id="A0A2A8CYW7"/>
<dbReference type="Proteomes" id="UP000220102">
    <property type="component" value="Unassembled WGS sequence"/>
</dbReference>
<evidence type="ECO:0000256" key="1">
    <source>
        <dbReference type="SAM" id="Phobius"/>
    </source>
</evidence>
<reference evidence="2 3" key="1">
    <citation type="submission" date="2017-10" db="EMBL/GenBank/DDBJ databases">
        <title>Draft genome of Longibacter Salinarum.</title>
        <authorList>
            <person name="Goh K.M."/>
            <person name="Shamsir M.S."/>
            <person name="Lim S.W."/>
        </authorList>
    </citation>
    <scope>NUCLEOTIDE SEQUENCE [LARGE SCALE GENOMIC DNA]</scope>
    <source>
        <strain evidence="2 3">KCTC 52045</strain>
    </source>
</reference>
<gene>
    <name evidence="2" type="ORF">CRI94_06900</name>
</gene>
<dbReference type="RefSeq" id="WP_098074954.1">
    <property type="nucleotide sequence ID" value="NZ_PDEQ01000003.1"/>
</dbReference>
<keyword evidence="1" id="KW-1133">Transmembrane helix</keyword>
<dbReference type="EMBL" id="PDEQ01000003">
    <property type="protein sequence ID" value="PEN13791.1"/>
    <property type="molecule type" value="Genomic_DNA"/>
</dbReference>
<proteinExistence type="predicted"/>
<feature type="transmembrane region" description="Helical" evidence="1">
    <location>
        <begin position="117"/>
        <end position="137"/>
    </location>
</feature>
<comment type="caution">
    <text evidence="2">The sequence shown here is derived from an EMBL/GenBank/DDBJ whole genome shotgun (WGS) entry which is preliminary data.</text>
</comment>
<sequence>MSLQIRPTFQEVIPCAPAKVIRYLKREVIQQQAPCTGNFYDQHAILNVREEDQHFWSPQLSLDFESHRDGTLVRGLFAPRPSVWTMYVAAYAILGFSGIIALLFGTSQMSLGMSATALWVIPFAGILAAFVYGTAWIGQRLSRSQMVELRAFIDRALSDCALREAESTPTP</sequence>
<keyword evidence="1" id="KW-0812">Transmembrane</keyword>